<protein>
    <submittedName>
        <fullName evidence="1">Uncharacterized protein</fullName>
    </submittedName>
</protein>
<evidence type="ECO:0000313" key="1">
    <source>
        <dbReference type="EMBL" id="TRZ07694.1"/>
    </source>
</evidence>
<dbReference type="AlphaFoldDB" id="A0A8K1D882"/>
<organism evidence="1 2">
    <name type="scientific">Zosterops borbonicus</name>
    <dbReference type="NCBI Taxonomy" id="364589"/>
    <lineage>
        <taxon>Eukaryota</taxon>
        <taxon>Metazoa</taxon>
        <taxon>Chordata</taxon>
        <taxon>Craniata</taxon>
        <taxon>Vertebrata</taxon>
        <taxon>Euteleostomi</taxon>
        <taxon>Archelosauria</taxon>
        <taxon>Archosauria</taxon>
        <taxon>Dinosauria</taxon>
        <taxon>Saurischia</taxon>
        <taxon>Theropoda</taxon>
        <taxon>Coelurosauria</taxon>
        <taxon>Aves</taxon>
        <taxon>Neognathae</taxon>
        <taxon>Neoaves</taxon>
        <taxon>Telluraves</taxon>
        <taxon>Australaves</taxon>
        <taxon>Passeriformes</taxon>
        <taxon>Sylvioidea</taxon>
        <taxon>Zosteropidae</taxon>
        <taxon>Zosterops</taxon>
    </lineage>
</organism>
<dbReference type="Proteomes" id="UP000796761">
    <property type="component" value="Unassembled WGS sequence"/>
</dbReference>
<dbReference type="EMBL" id="SWJQ01001665">
    <property type="protein sequence ID" value="TRZ07694.1"/>
    <property type="molecule type" value="Genomic_DNA"/>
</dbReference>
<keyword evidence="2" id="KW-1185">Reference proteome</keyword>
<evidence type="ECO:0000313" key="2">
    <source>
        <dbReference type="Proteomes" id="UP000796761"/>
    </source>
</evidence>
<gene>
    <name evidence="1" type="ORF">HGM15179_019411</name>
</gene>
<accession>A0A8K1D882</accession>
<reference evidence="1" key="1">
    <citation type="submission" date="2019-04" db="EMBL/GenBank/DDBJ databases">
        <title>Genome assembly of Zosterops borbonicus 15179.</title>
        <authorList>
            <person name="Leroy T."/>
            <person name="Anselmetti Y."/>
            <person name="Tilak M.-K."/>
            <person name="Nabholz B."/>
        </authorList>
    </citation>
    <scope>NUCLEOTIDE SEQUENCE</scope>
    <source>
        <strain evidence="1">HGM_15179</strain>
        <tissue evidence="1">Muscle</tissue>
    </source>
</reference>
<comment type="caution">
    <text evidence="1">The sequence shown here is derived from an EMBL/GenBank/DDBJ whole genome shotgun (WGS) entry which is preliminary data.</text>
</comment>
<sequence>MPPEIDRQVYGENFTDGTERGRYGKAAKQWSRGNRENWGNDGFGHSELEVSEQLLWVPGICPVSTHDNYISQFPQDFGMHLIPSHRLMYIRVPQVVTNLIFTYNGRDFVAPVPILLSIHLRDHKLFHSVEDFLKDLPAQFHSPVPKGSFSEDPIDYLLEQPEVCFAEAQGLILLLT</sequence>
<name>A0A8K1D882_9PASS</name>
<proteinExistence type="predicted"/>